<dbReference type="RefSeq" id="WP_238047652.1">
    <property type="nucleotide sequence ID" value="NZ_JAKNGX010000100.1"/>
</dbReference>
<name>A0A6I2RAQ8_FLAPL</name>
<keyword evidence="1" id="KW-0812">Transmembrane</keyword>
<keyword evidence="1" id="KW-1133">Transmembrane helix</keyword>
<evidence type="ECO:0000256" key="1">
    <source>
        <dbReference type="SAM" id="Phobius"/>
    </source>
</evidence>
<feature type="chain" id="PRO_5026317300" evidence="2">
    <location>
        <begin position="28"/>
        <end position="114"/>
    </location>
</feature>
<dbReference type="InterPro" id="IPR024330">
    <property type="entry name" value="DUF3852"/>
</dbReference>
<evidence type="ECO:0000256" key="2">
    <source>
        <dbReference type="SAM" id="SignalP"/>
    </source>
</evidence>
<dbReference type="Pfam" id="PF12963">
    <property type="entry name" value="DUF3852"/>
    <property type="match status" value="1"/>
</dbReference>
<keyword evidence="2" id="KW-0732">Signal</keyword>
<accession>A0A6I2RAQ8</accession>
<dbReference type="EMBL" id="WKPR01000047">
    <property type="protein sequence ID" value="MSB22633.1"/>
    <property type="molecule type" value="Genomic_DNA"/>
</dbReference>
<dbReference type="Proteomes" id="UP000434475">
    <property type="component" value="Unassembled WGS sequence"/>
</dbReference>
<organism evidence="3 4">
    <name type="scientific">Flavonifractor plautii</name>
    <name type="common">Fusobacterium plautii</name>
    <dbReference type="NCBI Taxonomy" id="292800"/>
    <lineage>
        <taxon>Bacteria</taxon>
        <taxon>Bacillati</taxon>
        <taxon>Bacillota</taxon>
        <taxon>Clostridia</taxon>
        <taxon>Eubacteriales</taxon>
        <taxon>Oscillospiraceae</taxon>
        <taxon>Flavonifractor</taxon>
    </lineage>
</organism>
<keyword evidence="1" id="KW-0472">Membrane</keyword>
<evidence type="ECO:0000313" key="4">
    <source>
        <dbReference type="Proteomes" id="UP000434475"/>
    </source>
</evidence>
<sequence>MTLRKKSIRILLLALVVAALCVVPAFASSSAGNVADAVEQTWTDAAGQIKTVVDSVVFPALSLVLAIAFFVKLAMAYFDYRKHGQFEWTGPAILFVCLIFVLLAPNYIWNIVGV</sequence>
<evidence type="ECO:0000313" key="3">
    <source>
        <dbReference type="EMBL" id="MSB22633.1"/>
    </source>
</evidence>
<feature type="signal peptide" evidence="2">
    <location>
        <begin position="1"/>
        <end position="27"/>
    </location>
</feature>
<protein>
    <submittedName>
        <fullName evidence="3">DUF3852 domain-containing protein</fullName>
    </submittedName>
</protein>
<feature type="transmembrane region" description="Helical" evidence="1">
    <location>
        <begin position="55"/>
        <end position="78"/>
    </location>
</feature>
<gene>
    <name evidence="3" type="ORF">GKE97_24545</name>
</gene>
<reference evidence="3 4" key="1">
    <citation type="journal article" date="2019" name="Nat. Med.">
        <title>A library of human gut bacterial isolates paired with longitudinal multiomics data enables mechanistic microbiome research.</title>
        <authorList>
            <person name="Poyet M."/>
            <person name="Groussin M."/>
            <person name="Gibbons S.M."/>
            <person name="Avila-Pacheco J."/>
            <person name="Jiang X."/>
            <person name="Kearney S.M."/>
            <person name="Perrotta A.R."/>
            <person name="Berdy B."/>
            <person name="Zhao S."/>
            <person name="Lieberman T.D."/>
            <person name="Swanson P.K."/>
            <person name="Smith M."/>
            <person name="Roesemann S."/>
            <person name="Alexander J.E."/>
            <person name="Rich S.A."/>
            <person name="Livny J."/>
            <person name="Vlamakis H."/>
            <person name="Clish C."/>
            <person name="Bullock K."/>
            <person name="Deik A."/>
            <person name="Scott J."/>
            <person name="Pierce K.A."/>
            <person name="Xavier R.J."/>
            <person name="Alm E.J."/>
        </authorList>
    </citation>
    <scope>NUCLEOTIDE SEQUENCE [LARGE SCALE GENOMIC DNA]</scope>
    <source>
        <strain evidence="3 4">BIOML-A2</strain>
    </source>
</reference>
<dbReference type="AlphaFoldDB" id="A0A6I2RAQ8"/>
<comment type="caution">
    <text evidence="3">The sequence shown here is derived from an EMBL/GenBank/DDBJ whole genome shotgun (WGS) entry which is preliminary data.</text>
</comment>
<feature type="transmembrane region" description="Helical" evidence="1">
    <location>
        <begin position="90"/>
        <end position="109"/>
    </location>
</feature>
<proteinExistence type="predicted"/>